<proteinExistence type="inferred from homology"/>
<dbReference type="GeneID" id="5895102"/>
<comment type="catalytic activity">
    <reaction evidence="9">
        <text>a 5'-end NAD(+)-phospho-ribonucleoside in mRNA + H2O = a 5'-end phospho-adenosine-phospho-ribonucleoside in mRNA + beta-nicotinamide D-ribonucleotide + 2 H(+)</text>
        <dbReference type="Rhea" id="RHEA:60876"/>
        <dbReference type="Rhea" id="RHEA-COMP:15698"/>
        <dbReference type="Rhea" id="RHEA-COMP:15719"/>
        <dbReference type="ChEBI" id="CHEBI:14649"/>
        <dbReference type="ChEBI" id="CHEBI:15377"/>
        <dbReference type="ChEBI" id="CHEBI:15378"/>
        <dbReference type="ChEBI" id="CHEBI:144029"/>
        <dbReference type="ChEBI" id="CHEBI:144051"/>
    </reaction>
    <physiologicalReaction direction="left-to-right" evidence="9">
        <dbReference type="Rhea" id="RHEA:60877"/>
    </physiologicalReaction>
</comment>
<evidence type="ECO:0000313" key="11">
    <source>
        <dbReference type="EMBL" id="EDQ85352.1"/>
    </source>
</evidence>
<evidence type="ECO:0000256" key="2">
    <source>
        <dbReference type="ARBA" id="ARBA00001947"/>
    </source>
</evidence>
<dbReference type="STRING" id="81824.A9VAN3"/>
<keyword evidence="6" id="KW-0378">Hydrolase</keyword>
<comment type="cofactor">
    <cofactor evidence="2">
        <name>Zn(2+)</name>
        <dbReference type="ChEBI" id="CHEBI:29105"/>
    </cofactor>
</comment>
<evidence type="ECO:0000256" key="3">
    <source>
        <dbReference type="ARBA" id="ARBA00009595"/>
    </source>
</evidence>
<dbReference type="AlphaFoldDB" id="A9VAN3"/>
<dbReference type="EC" id="3.6.1.22" evidence="4"/>
<keyword evidence="5" id="KW-0479">Metal-binding</keyword>
<dbReference type="EMBL" id="CH991574">
    <property type="protein sequence ID" value="EDQ85352.1"/>
    <property type="molecule type" value="Genomic_DNA"/>
</dbReference>
<evidence type="ECO:0000256" key="1">
    <source>
        <dbReference type="ARBA" id="ARBA00001946"/>
    </source>
</evidence>
<dbReference type="InterPro" id="IPR015797">
    <property type="entry name" value="NUDIX_hydrolase-like_dom_sf"/>
</dbReference>
<dbReference type="GO" id="GO:0005777">
    <property type="term" value="C:peroxisome"/>
    <property type="evidence" value="ECO:0000318"/>
    <property type="project" value="GO_Central"/>
</dbReference>
<dbReference type="InterPro" id="IPR050241">
    <property type="entry name" value="NAD-cap_RNA_hydrolase_NudC"/>
</dbReference>
<accession>A9VAN3</accession>
<dbReference type="InterPro" id="IPR020084">
    <property type="entry name" value="NUDIX_hydrolase_CS"/>
</dbReference>
<keyword evidence="8" id="KW-0520">NAD</keyword>
<keyword evidence="7" id="KW-0460">Magnesium</keyword>
<dbReference type="RefSeq" id="XP_001749763.1">
    <property type="nucleotide sequence ID" value="XM_001749711.1"/>
</dbReference>
<dbReference type="NCBIfam" id="NF001299">
    <property type="entry name" value="PRK00241.1"/>
    <property type="match status" value="1"/>
</dbReference>
<dbReference type="FunCoup" id="A9VAN3">
    <property type="interactions" value="549"/>
</dbReference>
<dbReference type="CDD" id="cd03429">
    <property type="entry name" value="NUDIX_NADH_pyrophosphatase_Nudt13"/>
    <property type="match status" value="1"/>
</dbReference>
<reference evidence="11 12" key="1">
    <citation type="journal article" date="2008" name="Nature">
        <title>The genome of the choanoflagellate Monosiga brevicollis and the origin of metazoans.</title>
        <authorList>
            <consortium name="JGI Sequencing"/>
            <person name="King N."/>
            <person name="Westbrook M.J."/>
            <person name="Young S.L."/>
            <person name="Kuo A."/>
            <person name="Abedin M."/>
            <person name="Chapman J."/>
            <person name="Fairclough S."/>
            <person name="Hellsten U."/>
            <person name="Isogai Y."/>
            <person name="Letunic I."/>
            <person name="Marr M."/>
            <person name="Pincus D."/>
            <person name="Putnam N."/>
            <person name="Rokas A."/>
            <person name="Wright K.J."/>
            <person name="Zuzow R."/>
            <person name="Dirks W."/>
            <person name="Good M."/>
            <person name="Goodstein D."/>
            <person name="Lemons D."/>
            <person name="Li W."/>
            <person name="Lyons J.B."/>
            <person name="Morris A."/>
            <person name="Nichols S."/>
            <person name="Richter D.J."/>
            <person name="Salamov A."/>
            <person name="Bork P."/>
            <person name="Lim W.A."/>
            <person name="Manning G."/>
            <person name="Miller W.T."/>
            <person name="McGinnis W."/>
            <person name="Shapiro H."/>
            <person name="Tjian R."/>
            <person name="Grigoriev I.V."/>
            <person name="Rokhsar D."/>
        </authorList>
    </citation>
    <scope>NUCLEOTIDE SEQUENCE [LARGE SCALE GENOMIC DNA]</scope>
    <source>
        <strain evidence="12">MX1 / ATCC 50154</strain>
    </source>
</reference>
<dbReference type="PANTHER" id="PTHR42904:SF6">
    <property type="entry name" value="NAD-CAPPED RNA HYDROLASE NUDT12"/>
    <property type="match status" value="1"/>
</dbReference>
<dbReference type="GO" id="GO:0046872">
    <property type="term" value="F:metal ion binding"/>
    <property type="evidence" value="ECO:0007669"/>
    <property type="project" value="UniProtKB-KW"/>
</dbReference>
<dbReference type="PROSITE" id="PS00893">
    <property type="entry name" value="NUDIX_BOX"/>
    <property type="match status" value="1"/>
</dbReference>
<evidence type="ECO:0000256" key="4">
    <source>
        <dbReference type="ARBA" id="ARBA00012381"/>
    </source>
</evidence>
<dbReference type="PANTHER" id="PTHR42904">
    <property type="entry name" value="NUDIX HYDROLASE, NUDC SUBFAMILY"/>
    <property type="match status" value="1"/>
</dbReference>
<evidence type="ECO:0000256" key="9">
    <source>
        <dbReference type="ARBA" id="ARBA00023679"/>
    </source>
</evidence>
<evidence type="ECO:0000313" key="12">
    <source>
        <dbReference type="Proteomes" id="UP000001357"/>
    </source>
</evidence>
<dbReference type="InParanoid" id="A9VAN3"/>
<evidence type="ECO:0000256" key="5">
    <source>
        <dbReference type="ARBA" id="ARBA00022723"/>
    </source>
</evidence>
<dbReference type="GO" id="GO:0035529">
    <property type="term" value="F:NADH pyrophosphatase activity"/>
    <property type="evidence" value="ECO:0000318"/>
    <property type="project" value="GO_Central"/>
</dbReference>
<evidence type="ECO:0000256" key="8">
    <source>
        <dbReference type="ARBA" id="ARBA00023027"/>
    </source>
</evidence>
<organism evidence="11 12">
    <name type="scientific">Monosiga brevicollis</name>
    <name type="common">Choanoflagellate</name>
    <dbReference type="NCBI Taxonomy" id="81824"/>
    <lineage>
        <taxon>Eukaryota</taxon>
        <taxon>Choanoflagellata</taxon>
        <taxon>Craspedida</taxon>
        <taxon>Salpingoecidae</taxon>
        <taxon>Monosiga</taxon>
    </lineage>
</organism>
<keyword evidence="12" id="KW-1185">Reference proteome</keyword>
<dbReference type="Gene3D" id="3.90.79.20">
    <property type="match status" value="1"/>
</dbReference>
<dbReference type="KEGG" id="mbr:MONBRDRAFT_11913"/>
<dbReference type="Proteomes" id="UP000001357">
    <property type="component" value="Unassembled WGS sequence"/>
</dbReference>
<dbReference type="InterPro" id="IPR049734">
    <property type="entry name" value="NudC-like_C"/>
</dbReference>
<dbReference type="FunFam" id="3.90.79.10:FF:000051">
    <property type="entry name" value="Probable NADH pyrophosphatase"/>
    <property type="match status" value="1"/>
</dbReference>
<dbReference type="GO" id="GO:0006742">
    <property type="term" value="P:NADP+ catabolic process"/>
    <property type="evidence" value="ECO:0000318"/>
    <property type="project" value="GO_Central"/>
</dbReference>
<dbReference type="InterPro" id="IPR000086">
    <property type="entry name" value="NUDIX_hydrolase_dom"/>
</dbReference>
<gene>
    <name evidence="11" type="ORF">MONBRDRAFT_11913</name>
</gene>
<evidence type="ECO:0000256" key="7">
    <source>
        <dbReference type="ARBA" id="ARBA00022842"/>
    </source>
</evidence>
<comment type="cofactor">
    <cofactor evidence="1">
        <name>Mg(2+)</name>
        <dbReference type="ChEBI" id="CHEBI:18420"/>
    </cofactor>
</comment>
<evidence type="ECO:0000259" key="10">
    <source>
        <dbReference type="PROSITE" id="PS51462"/>
    </source>
</evidence>
<sequence length="344" mass="37575">MAAGPFGTTVFAGASGWVDRLNNRRRDMEGLMNQALPTAGECRVAVLLFDQDLKVAHKKTATDSGPLWWQRVNSQADRDALYLVATQHLREWVFLGQTTREYAAHPSTGDVVQYSNTRNFALQRAAHDDVWTIALVAHARSCFEYMDRHRFCSKCGVPSTVKQGGHEIKCGADECGLSCFPRSDPVVIMLAVDPATDRVLLGRQAAWPPGLHSALAGFMEHGEAAEEAVARELFEESGVRVDLCRYHSSQPWPFPYSLMLGFMARATSTDILVDQHELETAAWYTRDEVRAALAAGSHPGADPLTAAAPAGGSDPAPTLRLPPKGTIAHELCQTFVAADPICKF</sequence>
<evidence type="ECO:0000256" key="6">
    <source>
        <dbReference type="ARBA" id="ARBA00022801"/>
    </source>
</evidence>
<name>A9VAN3_MONBE</name>
<dbReference type="eggNOG" id="KOG3084">
    <property type="taxonomic scope" value="Eukaryota"/>
</dbReference>
<feature type="domain" description="Nudix hydrolase" evidence="10">
    <location>
        <begin position="181"/>
        <end position="306"/>
    </location>
</feature>
<dbReference type="Pfam" id="PF00293">
    <property type="entry name" value="NUDIX"/>
    <property type="match status" value="1"/>
</dbReference>
<dbReference type="GO" id="GO:0019677">
    <property type="term" value="P:NAD+ catabolic process"/>
    <property type="evidence" value="ECO:0000318"/>
    <property type="project" value="GO_Central"/>
</dbReference>
<comment type="similarity">
    <text evidence="3">Belongs to the Nudix hydrolase family. NudC subfamily.</text>
</comment>
<dbReference type="Gene3D" id="3.90.79.10">
    <property type="entry name" value="Nucleoside Triphosphate Pyrophosphohydrolase"/>
    <property type="match status" value="1"/>
</dbReference>
<dbReference type="PROSITE" id="PS51462">
    <property type="entry name" value="NUDIX"/>
    <property type="match status" value="1"/>
</dbReference>
<protein>
    <recommendedName>
        <fullName evidence="4">NAD(+) diphosphatase</fullName>
        <ecNumber evidence="4">3.6.1.22</ecNumber>
    </recommendedName>
</protein>
<dbReference type="SUPFAM" id="SSF55811">
    <property type="entry name" value="Nudix"/>
    <property type="match status" value="1"/>
</dbReference>